<dbReference type="GO" id="GO:0016787">
    <property type="term" value="F:hydrolase activity"/>
    <property type="evidence" value="ECO:0007669"/>
    <property type="project" value="UniProtKB-KW"/>
</dbReference>
<sequence length="89" mass="10017">MAFFGTNLEILLKGLHVDTLYLTGGLTDVCIHYTVVDAHQHDYYIKVVTDAVAGSSEEAYHYALKAIQYLQKNALITTQEVELARKKDE</sequence>
<dbReference type="PANTHER" id="PTHR43540">
    <property type="entry name" value="PEROXYUREIDOACRYLATE/UREIDOACRYLATE AMIDOHYDROLASE-RELATED"/>
    <property type="match status" value="1"/>
</dbReference>
<organism evidence="4 5">
    <name type="scientific">Allocoprobacillus halotolerans</name>
    <dbReference type="NCBI Taxonomy" id="2944914"/>
    <lineage>
        <taxon>Bacteria</taxon>
        <taxon>Bacillati</taxon>
        <taxon>Bacillota</taxon>
        <taxon>Erysipelotrichia</taxon>
        <taxon>Erysipelotrichales</taxon>
        <taxon>Erysipelotrichaceae</taxon>
        <taxon>Allocoprobacillus</taxon>
    </lineage>
</organism>
<dbReference type="Gene3D" id="3.40.50.850">
    <property type="entry name" value="Isochorismatase-like"/>
    <property type="match status" value="1"/>
</dbReference>
<dbReference type="PANTHER" id="PTHR43540:SF6">
    <property type="entry name" value="ISOCHORISMATASE-LIKE DOMAIN-CONTAINING PROTEIN"/>
    <property type="match status" value="1"/>
</dbReference>
<evidence type="ECO:0000313" key="4">
    <source>
        <dbReference type="EMBL" id="UTY39783.1"/>
    </source>
</evidence>
<gene>
    <name evidence="4" type="ORF">NMU03_02955</name>
</gene>
<dbReference type="Pfam" id="PF00857">
    <property type="entry name" value="Isochorismatase"/>
    <property type="match status" value="1"/>
</dbReference>
<dbReference type="InterPro" id="IPR000868">
    <property type="entry name" value="Isochorismatase-like_dom"/>
</dbReference>
<dbReference type="InterPro" id="IPR050272">
    <property type="entry name" value="Isochorismatase-like_hydrls"/>
</dbReference>
<name>A0ABY5I4Y4_9FIRM</name>
<evidence type="ECO:0000313" key="5">
    <source>
        <dbReference type="Proteomes" id="UP001060112"/>
    </source>
</evidence>
<protein>
    <submittedName>
        <fullName evidence="4">Cysteine hydrolase</fullName>
    </submittedName>
</protein>
<evidence type="ECO:0000256" key="1">
    <source>
        <dbReference type="ARBA" id="ARBA00006336"/>
    </source>
</evidence>
<dbReference type="Proteomes" id="UP001060112">
    <property type="component" value="Chromosome"/>
</dbReference>
<keyword evidence="2 4" id="KW-0378">Hydrolase</keyword>
<comment type="similarity">
    <text evidence="1">Belongs to the isochorismatase family.</text>
</comment>
<evidence type="ECO:0000256" key="2">
    <source>
        <dbReference type="ARBA" id="ARBA00022801"/>
    </source>
</evidence>
<dbReference type="SUPFAM" id="SSF52499">
    <property type="entry name" value="Isochorismatase-like hydrolases"/>
    <property type="match status" value="1"/>
</dbReference>
<evidence type="ECO:0000259" key="3">
    <source>
        <dbReference type="Pfam" id="PF00857"/>
    </source>
</evidence>
<accession>A0ABY5I4Y4</accession>
<dbReference type="InterPro" id="IPR036380">
    <property type="entry name" value="Isochorismatase-like_sf"/>
</dbReference>
<dbReference type="RefSeq" id="WP_290141178.1">
    <property type="nucleotide sequence ID" value="NZ_CP101620.1"/>
</dbReference>
<dbReference type="EMBL" id="CP101620">
    <property type="protein sequence ID" value="UTY39783.1"/>
    <property type="molecule type" value="Genomic_DNA"/>
</dbReference>
<dbReference type="CDD" id="cd00431">
    <property type="entry name" value="cysteine_hydrolases"/>
    <property type="match status" value="1"/>
</dbReference>
<feature type="domain" description="Isochorismatase-like" evidence="3">
    <location>
        <begin position="2"/>
        <end position="79"/>
    </location>
</feature>
<reference evidence="4" key="1">
    <citation type="submission" date="2022-07" db="EMBL/GenBank/DDBJ databases">
        <title>Faecal culturing of patients with breast cancer.</title>
        <authorList>
            <person name="Teng N.M.Y."/>
            <person name="Kiu R."/>
            <person name="Evans R."/>
            <person name="Baker D.J."/>
            <person name="Zenner C."/>
            <person name="Robinson S.D."/>
            <person name="Hall L.J."/>
        </authorList>
    </citation>
    <scope>NUCLEOTIDE SEQUENCE</scope>
    <source>
        <strain evidence="4">LH1062</strain>
    </source>
</reference>
<proteinExistence type="inferred from homology"/>
<keyword evidence="5" id="KW-1185">Reference proteome</keyword>